<gene>
    <name evidence="2" type="ORF">KI387_005800</name>
</gene>
<feature type="region of interest" description="Disordered" evidence="1">
    <location>
        <begin position="82"/>
        <end position="127"/>
    </location>
</feature>
<dbReference type="Proteomes" id="UP000824469">
    <property type="component" value="Unassembled WGS sequence"/>
</dbReference>
<protein>
    <submittedName>
        <fullName evidence="2">Uncharacterized protein</fullName>
    </submittedName>
</protein>
<dbReference type="EMBL" id="JAHRHJ020000002">
    <property type="protein sequence ID" value="KAH9325622.1"/>
    <property type="molecule type" value="Genomic_DNA"/>
</dbReference>
<evidence type="ECO:0000256" key="1">
    <source>
        <dbReference type="SAM" id="MobiDB-lite"/>
    </source>
</evidence>
<feature type="compositionally biased region" description="Basic and acidic residues" evidence="1">
    <location>
        <begin position="83"/>
        <end position="96"/>
    </location>
</feature>
<reference evidence="2 3" key="1">
    <citation type="journal article" date="2021" name="Nat. Plants">
        <title>The Taxus genome provides insights into paclitaxel biosynthesis.</title>
        <authorList>
            <person name="Xiong X."/>
            <person name="Gou J."/>
            <person name="Liao Q."/>
            <person name="Li Y."/>
            <person name="Zhou Q."/>
            <person name="Bi G."/>
            <person name="Li C."/>
            <person name="Du R."/>
            <person name="Wang X."/>
            <person name="Sun T."/>
            <person name="Guo L."/>
            <person name="Liang H."/>
            <person name="Lu P."/>
            <person name="Wu Y."/>
            <person name="Zhang Z."/>
            <person name="Ro D.K."/>
            <person name="Shang Y."/>
            <person name="Huang S."/>
            <person name="Yan J."/>
        </authorList>
    </citation>
    <scope>NUCLEOTIDE SEQUENCE [LARGE SCALE GENOMIC DNA]</scope>
    <source>
        <strain evidence="2">Ta-2019</strain>
    </source>
</reference>
<feature type="compositionally biased region" description="Polar residues" evidence="1">
    <location>
        <begin position="102"/>
        <end position="112"/>
    </location>
</feature>
<proteinExistence type="predicted"/>
<organism evidence="2 3">
    <name type="scientific">Taxus chinensis</name>
    <name type="common">Chinese yew</name>
    <name type="synonym">Taxus wallichiana var. chinensis</name>
    <dbReference type="NCBI Taxonomy" id="29808"/>
    <lineage>
        <taxon>Eukaryota</taxon>
        <taxon>Viridiplantae</taxon>
        <taxon>Streptophyta</taxon>
        <taxon>Embryophyta</taxon>
        <taxon>Tracheophyta</taxon>
        <taxon>Spermatophyta</taxon>
        <taxon>Pinopsida</taxon>
        <taxon>Pinidae</taxon>
        <taxon>Conifers II</taxon>
        <taxon>Cupressales</taxon>
        <taxon>Taxaceae</taxon>
        <taxon>Taxus</taxon>
    </lineage>
</organism>
<accession>A0AA38GP43</accession>
<dbReference type="AlphaFoldDB" id="A0AA38GP43"/>
<comment type="caution">
    <text evidence="2">The sequence shown here is derived from an EMBL/GenBank/DDBJ whole genome shotgun (WGS) entry which is preliminary data.</text>
</comment>
<name>A0AA38GP43_TAXCH</name>
<sequence length="217" mass="24391">MASSRFCARIETNLSLVNRSPYFLGRRFVRVGKRGGWSFPSPAVNSYEKAFGGNIFGGRDNLYEEQIGGTPCISSGEVAATQIKEDSHSPNEDVQGKECPSQMKSPSEGDNQTTGKKRKSTSKTSTIKDTFAENNKMIISTLQMAEEGRMKRHEMDCVLIEERHKKDCVLIEQRMQKEELNEERLIKIEEQKINVQLNLVSALTSIGQAMMKISDSF</sequence>
<keyword evidence="3" id="KW-1185">Reference proteome</keyword>
<evidence type="ECO:0000313" key="2">
    <source>
        <dbReference type="EMBL" id="KAH9325622.1"/>
    </source>
</evidence>
<evidence type="ECO:0000313" key="3">
    <source>
        <dbReference type="Proteomes" id="UP000824469"/>
    </source>
</evidence>